<dbReference type="Gene3D" id="1.10.10.10">
    <property type="entry name" value="Winged helix-like DNA-binding domain superfamily/Winged helix DNA-binding domain"/>
    <property type="match status" value="1"/>
</dbReference>
<dbReference type="PANTHER" id="PTHR13710">
    <property type="entry name" value="DNA HELICASE RECQ FAMILY MEMBER"/>
    <property type="match status" value="1"/>
</dbReference>
<dbReference type="EC" id="5.6.2.4" evidence="16"/>
<dbReference type="AlphaFoldDB" id="I3YUH1"/>
<dbReference type="SMART" id="SM00487">
    <property type="entry name" value="DEXDc"/>
    <property type="match status" value="1"/>
</dbReference>
<dbReference type="eggNOG" id="COG0514">
    <property type="taxonomic scope" value="Bacteria"/>
</dbReference>
<evidence type="ECO:0000256" key="9">
    <source>
        <dbReference type="ARBA" id="ARBA00022833"/>
    </source>
</evidence>
<dbReference type="InterPro" id="IPR011545">
    <property type="entry name" value="DEAD/DEAH_box_helicase_dom"/>
</dbReference>
<dbReference type="InterPro" id="IPR029491">
    <property type="entry name" value="Helicase_HTH"/>
</dbReference>
<evidence type="ECO:0000313" key="21">
    <source>
        <dbReference type="Proteomes" id="UP000006049"/>
    </source>
</evidence>
<evidence type="ECO:0000259" key="19">
    <source>
        <dbReference type="PROSITE" id="PS51194"/>
    </source>
</evidence>
<evidence type="ECO:0000259" key="17">
    <source>
        <dbReference type="PROSITE" id="PS50967"/>
    </source>
</evidence>
<evidence type="ECO:0000256" key="13">
    <source>
        <dbReference type="ARBA" id="ARBA00023204"/>
    </source>
</evidence>
<keyword evidence="4" id="KW-0479">Metal-binding</keyword>
<keyword evidence="7 20" id="KW-0378">Hydrolase</keyword>
<organism evidence="20 21">
    <name type="scientific">Aequorivita sublithincola (strain DSM 14238 / LMG 21431 / ACAM 643 / 9-3)</name>
    <dbReference type="NCBI Taxonomy" id="746697"/>
    <lineage>
        <taxon>Bacteria</taxon>
        <taxon>Pseudomonadati</taxon>
        <taxon>Bacteroidota</taxon>
        <taxon>Flavobacteriia</taxon>
        <taxon>Flavobacteriales</taxon>
        <taxon>Flavobacteriaceae</taxon>
        <taxon>Aequorivita</taxon>
    </lineage>
</organism>
<dbReference type="InterPro" id="IPR001650">
    <property type="entry name" value="Helicase_C-like"/>
</dbReference>
<dbReference type="Gene3D" id="1.10.150.80">
    <property type="entry name" value="HRDC domain"/>
    <property type="match status" value="1"/>
</dbReference>
<dbReference type="GO" id="GO:0009432">
    <property type="term" value="P:SOS response"/>
    <property type="evidence" value="ECO:0007669"/>
    <property type="project" value="UniProtKB-UniRule"/>
</dbReference>
<evidence type="ECO:0000256" key="7">
    <source>
        <dbReference type="ARBA" id="ARBA00022801"/>
    </source>
</evidence>
<feature type="domain" description="Helicase C-terminal" evidence="19">
    <location>
        <begin position="217"/>
        <end position="370"/>
    </location>
</feature>
<accession>I3YUH1</accession>
<evidence type="ECO:0000256" key="5">
    <source>
        <dbReference type="ARBA" id="ARBA00022741"/>
    </source>
</evidence>
<evidence type="ECO:0000256" key="11">
    <source>
        <dbReference type="ARBA" id="ARBA00023125"/>
    </source>
</evidence>
<evidence type="ECO:0000256" key="14">
    <source>
        <dbReference type="ARBA" id="ARBA00023235"/>
    </source>
</evidence>
<dbReference type="GO" id="GO:0016787">
    <property type="term" value="F:hydrolase activity"/>
    <property type="evidence" value="ECO:0007669"/>
    <property type="project" value="UniProtKB-KW"/>
</dbReference>
<sequence length="692" mass="78646">METTTQHNIADLLKTHFGYDKFLPNQEEIINNILDQKDTIAIMPTGGGKSLCFQLPALALDGTAIVISPLIALMKDQVDALKANGISATFFNSSQPYEEQQQVLKELQNGNLKLLYVAPESLPQLNFILNSIKINLFAIDEAHCISSWGHDFRPAYTQLKSLKEQFPTVPLIALTATADRATREDIAAQLSIPNAKTFIASFDRPNLYLDVRPGQNRNKQILDFLKIHRDECGIIYCLSRKSTEKLAATLSSKGYKAEAYHAGLTSEERTQIQENFINDVSPIIVATIAFGMGIDKSNVRWVIHYNMPKNIDGYYQEIGRSGRDGLPAHTILFYSFADVIMLRKFAEGTETEAYQLAKLERMQQFAEALSCRRKALLGYFGEHITEDCGNCDICKTPPKYFDGTLIAQKVCSAVTRLQEQEAMGMVLDVLRGAQNAQVFDKGYQNLKTFGAAKDISWRDLQQYVIQLLNQGVLQIYFHENGRLLLTPFAKMVLFEGKTVRLANIIQEVEKVKTERAPRKRADLFDKLKTLRLKLAQEIGMPAYIVFSDAALEDMEHKKPRNREEFAEISGVGEAKLEKYADEFLKIINRHLDGLESDLPTHEHSYKMFADENFSPSEIAEKRGLSEDSIYIHFIKMHQLGTDFDFSQFISSEEIQQIKSAQKTLENPEALKPYFEYFEEKLPYWKIKLGLYL</sequence>
<dbReference type="InterPro" id="IPR010997">
    <property type="entry name" value="HRDC-like_sf"/>
</dbReference>
<protein>
    <recommendedName>
        <fullName evidence="16">DNA helicase RecQ</fullName>
        <ecNumber evidence="16">5.6.2.4</ecNumber>
    </recommendedName>
</protein>
<keyword evidence="21" id="KW-1185">Reference proteome</keyword>
<dbReference type="Pfam" id="PF00570">
    <property type="entry name" value="HRDC"/>
    <property type="match status" value="1"/>
</dbReference>
<dbReference type="InterPro" id="IPR044876">
    <property type="entry name" value="HRDC_dom_sf"/>
</dbReference>
<dbReference type="PATRIC" id="fig|746697.3.peg.1154"/>
<comment type="cofactor">
    <cofactor evidence="1">
        <name>Mg(2+)</name>
        <dbReference type="ChEBI" id="CHEBI:18420"/>
    </cofactor>
</comment>
<keyword evidence="14" id="KW-0413">Isomerase</keyword>
<evidence type="ECO:0000256" key="16">
    <source>
        <dbReference type="NCBIfam" id="TIGR01389"/>
    </source>
</evidence>
<dbReference type="Pfam" id="PF00271">
    <property type="entry name" value="Helicase_C"/>
    <property type="match status" value="1"/>
</dbReference>
<comment type="cofactor">
    <cofactor evidence="2">
        <name>Zn(2+)</name>
        <dbReference type="ChEBI" id="CHEBI:29105"/>
    </cofactor>
</comment>
<keyword evidence="5" id="KW-0547">Nucleotide-binding</keyword>
<dbReference type="PROSITE" id="PS51192">
    <property type="entry name" value="HELICASE_ATP_BIND_1"/>
    <property type="match status" value="1"/>
</dbReference>
<dbReference type="STRING" id="746697.Aeqsu_1143"/>
<evidence type="ECO:0000259" key="18">
    <source>
        <dbReference type="PROSITE" id="PS51192"/>
    </source>
</evidence>
<evidence type="ECO:0000256" key="10">
    <source>
        <dbReference type="ARBA" id="ARBA00022840"/>
    </source>
</evidence>
<dbReference type="RefSeq" id="WP_014781897.1">
    <property type="nucleotide sequence ID" value="NC_018013.1"/>
</dbReference>
<dbReference type="OrthoDB" id="9763310at2"/>
<dbReference type="NCBIfam" id="TIGR01389">
    <property type="entry name" value="recQ"/>
    <property type="match status" value="1"/>
</dbReference>
<dbReference type="GO" id="GO:0003677">
    <property type="term" value="F:DNA binding"/>
    <property type="evidence" value="ECO:0007669"/>
    <property type="project" value="UniProtKB-KW"/>
</dbReference>
<dbReference type="Proteomes" id="UP000006049">
    <property type="component" value="Chromosome"/>
</dbReference>
<dbReference type="GO" id="GO:0030894">
    <property type="term" value="C:replisome"/>
    <property type="evidence" value="ECO:0007669"/>
    <property type="project" value="TreeGrafter"/>
</dbReference>
<dbReference type="SUPFAM" id="SSF46785">
    <property type="entry name" value="Winged helix' DNA-binding domain"/>
    <property type="match status" value="1"/>
</dbReference>
<dbReference type="GO" id="GO:0009378">
    <property type="term" value="F:four-way junction helicase activity"/>
    <property type="evidence" value="ECO:0007669"/>
    <property type="project" value="TreeGrafter"/>
</dbReference>
<dbReference type="SMART" id="SM00490">
    <property type="entry name" value="HELICc"/>
    <property type="match status" value="1"/>
</dbReference>
<evidence type="ECO:0000256" key="6">
    <source>
        <dbReference type="ARBA" id="ARBA00022763"/>
    </source>
</evidence>
<dbReference type="GO" id="GO:0006281">
    <property type="term" value="P:DNA repair"/>
    <property type="evidence" value="ECO:0007669"/>
    <property type="project" value="UniProtKB-KW"/>
</dbReference>
<dbReference type="InterPro" id="IPR014001">
    <property type="entry name" value="Helicase_ATP-bd"/>
</dbReference>
<evidence type="ECO:0000256" key="3">
    <source>
        <dbReference type="ARBA" id="ARBA00005446"/>
    </source>
</evidence>
<dbReference type="GO" id="GO:0043590">
    <property type="term" value="C:bacterial nucleoid"/>
    <property type="evidence" value="ECO:0007669"/>
    <property type="project" value="TreeGrafter"/>
</dbReference>
<comment type="similarity">
    <text evidence="3">Belongs to the helicase family. RecQ subfamily.</text>
</comment>
<dbReference type="FunFam" id="3.40.50.300:FF:000156">
    <property type="entry name" value="ATP-dependent DNA helicase recQ"/>
    <property type="match status" value="1"/>
</dbReference>
<dbReference type="Pfam" id="PF09382">
    <property type="entry name" value="RQC"/>
    <property type="match status" value="1"/>
</dbReference>
<proteinExistence type="inferred from homology"/>
<dbReference type="GO" id="GO:0006310">
    <property type="term" value="P:DNA recombination"/>
    <property type="evidence" value="ECO:0007669"/>
    <property type="project" value="UniProtKB-UniRule"/>
</dbReference>
<dbReference type="HOGENOM" id="CLU_001103_14_3_10"/>
<dbReference type="SMART" id="SM00956">
    <property type="entry name" value="RQC"/>
    <property type="match status" value="1"/>
</dbReference>
<dbReference type="InterPro" id="IPR006293">
    <property type="entry name" value="DNA_helicase_ATP-dep_RecQ_bac"/>
</dbReference>
<dbReference type="KEGG" id="asl:Aeqsu_1143"/>
<evidence type="ECO:0000256" key="2">
    <source>
        <dbReference type="ARBA" id="ARBA00001947"/>
    </source>
</evidence>
<dbReference type="InterPro" id="IPR018982">
    <property type="entry name" value="RQC_domain"/>
</dbReference>
<dbReference type="InterPro" id="IPR036390">
    <property type="entry name" value="WH_DNA-bd_sf"/>
</dbReference>
<comment type="catalytic activity">
    <reaction evidence="15">
        <text>Couples ATP hydrolysis with the unwinding of duplex DNA by translocating in the 3'-5' direction.</text>
        <dbReference type="EC" id="5.6.2.4"/>
    </reaction>
</comment>
<dbReference type="EMBL" id="CP003280">
    <property type="protein sequence ID" value="AFL80639.1"/>
    <property type="molecule type" value="Genomic_DNA"/>
</dbReference>
<dbReference type="GO" id="GO:0006260">
    <property type="term" value="P:DNA replication"/>
    <property type="evidence" value="ECO:0007669"/>
    <property type="project" value="InterPro"/>
</dbReference>
<gene>
    <name evidence="20" type="ordered locus">Aeqsu_1143</name>
</gene>
<dbReference type="GO" id="GO:0005737">
    <property type="term" value="C:cytoplasm"/>
    <property type="evidence" value="ECO:0007669"/>
    <property type="project" value="TreeGrafter"/>
</dbReference>
<name>I3YUH1_AEQSU</name>
<dbReference type="InterPro" id="IPR004589">
    <property type="entry name" value="DNA_helicase_ATP-dep_RecQ"/>
</dbReference>
<dbReference type="Pfam" id="PF00270">
    <property type="entry name" value="DEAD"/>
    <property type="match status" value="1"/>
</dbReference>
<dbReference type="PANTHER" id="PTHR13710:SF105">
    <property type="entry name" value="ATP-DEPENDENT DNA HELICASE Q1"/>
    <property type="match status" value="1"/>
</dbReference>
<dbReference type="InterPro" id="IPR027417">
    <property type="entry name" value="P-loop_NTPase"/>
</dbReference>
<dbReference type="GO" id="GO:0005524">
    <property type="term" value="F:ATP binding"/>
    <property type="evidence" value="ECO:0007669"/>
    <property type="project" value="UniProtKB-KW"/>
</dbReference>
<reference evidence="20 21" key="1">
    <citation type="submission" date="2012-06" db="EMBL/GenBank/DDBJ databases">
        <title>The complete genome of Aequorivita sublithincola DSM 14238.</title>
        <authorList>
            <consortium name="US DOE Joint Genome Institute (JGI-PGF)"/>
            <person name="Lucas S."/>
            <person name="Copeland A."/>
            <person name="Lapidus A."/>
            <person name="Goodwin L."/>
            <person name="Pitluck S."/>
            <person name="Peters L."/>
            <person name="Munk A.C.C."/>
            <person name="Kyrpides N."/>
            <person name="Mavromatis K."/>
            <person name="Pagani I."/>
            <person name="Ivanova N."/>
            <person name="Ovchinnikova G."/>
            <person name="Zeytun A."/>
            <person name="Detter J.C."/>
            <person name="Han C."/>
            <person name="Land M."/>
            <person name="Hauser L."/>
            <person name="Markowitz V."/>
            <person name="Cheng J.-F."/>
            <person name="Hugenholtz P."/>
            <person name="Woyke T."/>
            <person name="Wu D."/>
            <person name="Tindall B."/>
            <person name="Faehnrich R."/>
            <person name="Brambilla E."/>
            <person name="Klenk H.-P."/>
            <person name="Eisen J.A."/>
        </authorList>
    </citation>
    <scope>NUCLEOTIDE SEQUENCE [LARGE SCALE GENOMIC DNA]</scope>
    <source>
        <strain evidence="21">DSM 14238 / LMG 21431 / ACAM 643 / 9-3</strain>
    </source>
</reference>
<keyword evidence="8 20" id="KW-0347">Helicase</keyword>
<dbReference type="Pfam" id="PF16124">
    <property type="entry name" value="RecQ_Zn_bind"/>
    <property type="match status" value="1"/>
</dbReference>
<dbReference type="InterPro" id="IPR032284">
    <property type="entry name" value="RecQ_Zn-bd"/>
</dbReference>
<dbReference type="Pfam" id="PF14493">
    <property type="entry name" value="HTH_40"/>
    <property type="match status" value="1"/>
</dbReference>
<evidence type="ECO:0000256" key="1">
    <source>
        <dbReference type="ARBA" id="ARBA00001946"/>
    </source>
</evidence>
<feature type="domain" description="Helicase ATP-binding" evidence="18">
    <location>
        <begin position="30"/>
        <end position="196"/>
    </location>
</feature>
<dbReference type="FunFam" id="3.40.50.300:FF:000296">
    <property type="entry name" value="ATP-dependent DNA helicase RecQ"/>
    <property type="match status" value="1"/>
</dbReference>
<dbReference type="CDD" id="cd18794">
    <property type="entry name" value="SF2_C_RecQ"/>
    <property type="match status" value="1"/>
</dbReference>
<dbReference type="SUPFAM" id="SSF52540">
    <property type="entry name" value="P-loop containing nucleoside triphosphate hydrolases"/>
    <property type="match status" value="1"/>
</dbReference>
<dbReference type="CDD" id="cd17920">
    <property type="entry name" value="DEXHc_RecQ"/>
    <property type="match status" value="1"/>
</dbReference>
<dbReference type="PROSITE" id="PS51194">
    <property type="entry name" value="HELICASE_CTER"/>
    <property type="match status" value="1"/>
</dbReference>
<dbReference type="PROSITE" id="PS50967">
    <property type="entry name" value="HRDC"/>
    <property type="match status" value="1"/>
</dbReference>
<keyword evidence="10" id="KW-0067">ATP-binding</keyword>
<feature type="domain" description="HRDC" evidence="17">
    <location>
        <begin position="517"/>
        <end position="597"/>
    </location>
</feature>
<evidence type="ECO:0000256" key="12">
    <source>
        <dbReference type="ARBA" id="ARBA00023172"/>
    </source>
</evidence>
<evidence type="ECO:0000256" key="15">
    <source>
        <dbReference type="ARBA" id="ARBA00034617"/>
    </source>
</evidence>
<dbReference type="NCBIfam" id="TIGR00614">
    <property type="entry name" value="recQ_fam"/>
    <property type="match status" value="1"/>
</dbReference>
<keyword evidence="12" id="KW-0233">DNA recombination</keyword>
<dbReference type="InterPro" id="IPR002121">
    <property type="entry name" value="HRDC_dom"/>
</dbReference>
<keyword evidence="9" id="KW-0862">Zinc</keyword>
<dbReference type="InterPro" id="IPR036388">
    <property type="entry name" value="WH-like_DNA-bd_sf"/>
</dbReference>
<evidence type="ECO:0000313" key="20">
    <source>
        <dbReference type="EMBL" id="AFL80639.1"/>
    </source>
</evidence>
<dbReference type="Gene3D" id="3.40.50.300">
    <property type="entry name" value="P-loop containing nucleotide triphosphate hydrolases"/>
    <property type="match status" value="2"/>
</dbReference>
<keyword evidence="13" id="KW-0234">DNA repair</keyword>
<evidence type="ECO:0000256" key="8">
    <source>
        <dbReference type="ARBA" id="ARBA00022806"/>
    </source>
</evidence>
<dbReference type="GO" id="GO:0043138">
    <property type="term" value="F:3'-5' DNA helicase activity"/>
    <property type="evidence" value="ECO:0007669"/>
    <property type="project" value="UniProtKB-EC"/>
</dbReference>
<dbReference type="SUPFAM" id="SSF47819">
    <property type="entry name" value="HRDC-like"/>
    <property type="match status" value="1"/>
</dbReference>
<keyword evidence="6" id="KW-0227">DNA damage</keyword>
<dbReference type="SMART" id="SM00341">
    <property type="entry name" value="HRDC"/>
    <property type="match status" value="1"/>
</dbReference>
<evidence type="ECO:0000256" key="4">
    <source>
        <dbReference type="ARBA" id="ARBA00022723"/>
    </source>
</evidence>
<keyword evidence="11" id="KW-0238">DNA-binding</keyword>
<dbReference type="GO" id="GO:0046872">
    <property type="term" value="F:metal ion binding"/>
    <property type="evidence" value="ECO:0007669"/>
    <property type="project" value="UniProtKB-KW"/>
</dbReference>